<name>A0ABN7WKT3_GIGMA</name>
<sequence length="55" mass="6623">MRFITYVNKKPDSGLFLEALFEKIVHNPDWKVYVRHLGSKRRLADVFWMSPNQQD</sequence>
<reference evidence="1 2" key="1">
    <citation type="submission" date="2021-06" db="EMBL/GenBank/DDBJ databases">
        <authorList>
            <person name="Kallberg Y."/>
            <person name="Tangrot J."/>
            <person name="Rosling A."/>
        </authorList>
    </citation>
    <scope>NUCLEOTIDE SEQUENCE [LARGE SCALE GENOMIC DNA]</scope>
    <source>
        <strain evidence="1 2">120-4 pot B 10/14</strain>
    </source>
</reference>
<feature type="non-terminal residue" evidence="1">
    <location>
        <position position="55"/>
    </location>
</feature>
<accession>A0ABN7WKT3</accession>
<evidence type="ECO:0000313" key="1">
    <source>
        <dbReference type="EMBL" id="CAG8834734.1"/>
    </source>
</evidence>
<dbReference type="EMBL" id="CAJVQB010050035">
    <property type="protein sequence ID" value="CAG8834734.1"/>
    <property type="molecule type" value="Genomic_DNA"/>
</dbReference>
<dbReference type="Proteomes" id="UP000789901">
    <property type="component" value="Unassembled WGS sequence"/>
</dbReference>
<gene>
    <name evidence="1" type="ORF">GMARGA_LOCUS32215</name>
</gene>
<protein>
    <submittedName>
        <fullName evidence="1">32259_t:CDS:1</fullName>
    </submittedName>
</protein>
<proteinExistence type="predicted"/>
<evidence type="ECO:0000313" key="2">
    <source>
        <dbReference type="Proteomes" id="UP000789901"/>
    </source>
</evidence>
<organism evidence="1 2">
    <name type="scientific">Gigaspora margarita</name>
    <dbReference type="NCBI Taxonomy" id="4874"/>
    <lineage>
        <taxon>Eukaryota</taxon>
        <taxon>Fungi</taxon>
        <taxon>Fungi incertae sedis</taxon>
        <taxon>Mucoromycota</taxon>
        <taxon>Glomeromycotina</taxon>
        <taxon>Glomeromycetes</taxon>
        <taxon>Diversisporales</taxon>
        <taxon>Gigasporaceae</taxon>
        <taxon>Gigaspora</taxon>
    </lineage>
</organism>
<keyword evidence="2" id="KW-1185">Reference proteome</keyword>
<comment type="caution">
    <text evidence="1">The sequence shown here is derived from an EMBL/GenBank/DDBJ whole genome shotgun (WGS) entry which is preliminary data.</text>
</comment>